<proteinExistence type="predicted"/>
<name>A0AAX2SMM2_LIMRT</name>
<accession>A0AAX2SMM2</accession>
<dbReference type="Proteomes" id="UP000297521">
    <property type="component" value="Unassembled WGS sequence"/>
</dbReference>
<gene>
    <name evidence="1" type="ORF">E5F87_10780</name>
</gene>
<dbReference type="RefSeq" id="WP_065868942.1">
    <property type="nucleotide sequence ID" value="NZ_CP065850.1"/>
</dbReference>
<reference evidence="1" key="1">
    <citation type="journal article" date="2019" name="Cell Metab.">
        <title>Nutrient sensing in CD11c cells alters the gut microbiome to regulate food intake and body mass.</title>
        <authorList>
            <person name="Chagwedera N.D."/>
            <person name="Ang Q.Y."/>
            <person name="Bisanz J.E."/>
            <person name="Leong Y.A."/>
            <person name="Ganeshan K."/>
            <person name="Cai J."/>
            <person name="Patterson A.D."/>
            <person name="Turnbaugh P.J."/>
            <person name="Chawla A."/>
        </authorList>
    </citation>
    <scope>NUCLEOTIDE SEQUENCE</scope>
    <source>
        <strain evidence="1">I8-5</strain>
    </source>
</reference>
<protein>
    <submittedName>
        <fullName evidence="1">Uncharacterized protein</fullName>
    </submittedName>
</protein>
<comment type="caution">
    <text evidence="1">The sequence shown here is derived from an EMBL/GenBank/DDBJ whole genome shotgun (WGS) entry which is preliminary data.</text>
</comment>
<evidence type="ECO:0000313" key="2">
    <source>
        <dbReference type="Proteomes" id="UP000297521"/>
    </source>
</evidence>
<dbReference type="AlphaFoldDB" id="A0AAX2SMM2"/>
<sequence length="94" mass="10708">MEILYTEEMSAQDKLWNEEKEILPLMNGLQWQIITKFLKGGNKENLHFNVYVDGSESIVDVYTDENIAKDGQINNAISCGNCKSLIKTIKQLAK</sequence>
<reference evidence="1" key="2">
    <citation type="submission" date="2019-04" db="EMBL/GenBank/DDBJ databases">
        <authorList>
            <person name="Bisanz J.E."/>
            <person name="Chagwedera N.D."/>
            <person name="Chawla A."/>
            <person name="Turnbaugh P.J."/>
        </authorList>
    </citation>
    <scope>NUCLEOTIDE SEQUENCE</scope>
    <source>
        <strain evidence="1">I8-5</strain>
    </source>
</reference>
<organism evidence="1 2">
    <name type="scientific">Limosilactobacillus reuteri</name>
    <name type="common">Lactobacillus reuteri</name>
    <dbReference type="NCBI Taxonomy" id="1598"/>
    <lineage>
        <taxon>Bacteria</taxon>
        <taxon>Bacillati</taxon>
        <taxon>Bacillota</taxon>
        <taxon>Bacilli</taxon>
        <taxon>Lactobacillales</taxon>
        <taxon>Lactobacillaceae</taxon>
        <taxon>Limosilactobacillus</taxon>
    </lineage>
</organism>
<dbReference type="EMBL" id="SRKR01000031">
    <property type="protein sequence ID" value="TGB09080.1"/>
    <property type="molecule type" value="Genomic_DNA"/>
</dbReference>
<evidence type="ECO:0000313" key="1">
    <source>
        <dbReference type="EMBL" id="TGB09080.1"/>
    </source>
</evidence>